<dbReference type="SUPFAM" id="SSF51984">
    <property type="entry name" value="MurCD N-terminal domain"/>
    <property type="match status" value="1"/>
</dbReference>
<evidence type="ECO:0000256" key="3">
    <source>
        <dbReference type="ARBA" id="ARBA00022840"/>
    </source>
</evidence>
<evidence type="ECO:0000259" key="4">
    <source>
        <dbReference type="Pfam" id="PF01225"/>
    </source>
</evidence>
<evidence type="ECO:0000259" key="5">
    <source>
        <dbReference type="Pfam" id="PF02875"/>
    </source>
</evidence>
<sequence length="451" mass="50374">MHIHILGISGTFMGSLAVLAKDSGATVTGSDLKSYPPISDQLEDLNIKVIPNYDIDQLQLKPDLFVIGNVMSRGMPIIEQILAQNLPYTSGPRWLKDNILDQKQVIAVSGTHGKTTTASLIAFILKDLGMDPGYLIGGIPIGFDRSSNIGTGPIFIVEADEYDTAFFDKRSKFIHYKSDVLLINNIEFDHVDIFNDVDQIIWQFHQLLRTLSPRTRIVANGDDLNIQKLFALGVWSEIDYFGSSFSDSQKWTCVLDDHGQYNLSLKGKKLEPIHSKLFGHHNMLNVTAAIASLSNLGLNPRELMASAQNFIGVKRRLEYLGKFSNIHLFDDFAHHPTAIKASMAAMKSKFHSSRLYAVVELASNTMRKGSLKSDLKESFHDADFVWILDFGDAEWDIQKEFLGIENVGIAKNMDDLSDQLWSKLKVDDSLVIMTNKDSVGIRNILIKGPQS</sequence>
<dbReference type="PANTHER" id="PTHR43445:SF5">
    <property type="entry name" value="UDP-N-ACETYLMURAMATE--L-ALANYL-GAMMA-D-GLUTAMYL-MESO-2,6-DIAMINOHEPTANDIOATE LIGASE"/>
    <property type="match status" value="1"/>
</dbReference>
<dbReference type="Pfam" id="PF01225">
    <property type="entry name" value="Mur_ligase"/>
    <property type="match status" value="1"/>
</dbReference>
<feature type="domain" description="Mur ligase N-terminal catalytic" evidence="4">
    <location>
        <begin position="2"/>
        <end position="98"/>
    </location>
</feature>
<accession>A0A381VHT4</accession>
<evidence type="ECO:0008006" key="8">
    <source>
        <dbReference type="Google" id="ProtNLM"/>
    </source>
</evidence>
<dbReference type="EMBL" id="UINC01008866">
    <property type="protein sequence ID" value="SVA39852.1"/>
    <property type="molecule type" value="Genomic_DNA"/>
</dbReference>
<dbReference type="Pfam" id="PF02875">
    <property type="entry name" value="Mur_ligase_C"/>
    <property type="match status" value="1"/>
</dbReference>
<dbReference type="PANTHER" id="PTHR43445">
    <property type="entry name" value="UDP-N-ACETYLMURAMATE--L-ALANINE LIGASE-RELATED"/>
    <property type="match status" value="1"/>
</dbReference>
<dbReference type="InterPro" id="IPR000713">
    <property type="entry name" value="Mur_ligase_N"/>
</dbReference>
<dbReference type="GO" id="GO:0016881">
    <property type="term" value="F:acid-amino acid ligase activity"/>
    <property type="evidence" value="ECO:0007669"/>
    <property type="project" value="InterPro"/>
</dbReference>
<dbReference type="InterPro" id="IPR005757">
    <property type="entry name" value="Mpl"/>
</dbReference>
<dbReference type="GO" id="GO:0005524">
    <property type="term" value="F:ATP binding"/>
    <property type="evidence" value="ECO:0007669"/>
    <property type="project" value="UniProtKB-KW"/>
</dbReference>
<keyword evidence="3" id="KW-0067">ATP-binding</keyword>
<dbReference type="Gene3D" id="3.40.1190.10">
    <property type="entry name" value="Mur-like, catalytic domain"/>
    <property type="match status" value="1"/>
</dbReference>
<evidence type="ECO:0000256" key="2">
    <source>
        <dbReference type="ARBA" id="ARBA00022741"/>
    </source>
</evidence>
<keyword evidence="1" id="KW-0436">Ligase</keyword>
<dbReference type="Pfam" id="PF08245">
    <property type="entry name" value="Mur_ligase_M"/>
    <property type="match status" value="1"/>
</dbReference>
<gene>
    <name evidence="7" type="ORF">METZ01_LOCUS92706</name>
</gene>
<dbReference type="InterPro" id="IPR004101">
    <property type="entry name" value="Mur_ligase_C"/>
</dbReference>
<evidence type="ECO:0000259" key="6">
    <source>
        <dbReference type="Pfam" id="PF08245"/>
    </source>
</evidence>
<dbReference type="GO" id="GO:0009252">
    <property type="term" value="P:peptidoglycan biosynthetic process"/>
    <property type="evidence" value="ECO:0007669"/>
    <property type="project" value="InterPro"/>
</dbReference>
<dbReference type="GO" id="GO:0071555">
    <property type="term" value="P:cell wall organization"/>
    <property type="evidence" value="ECO:0007669"/>
    <property type="project" value="InterPro"/>
</dbReference>
<dbReference type="NCBIfam" id="TIGR01081">
    <property type="entry name" value="mpl"/>
    <property type="match status" value="1"/>
</dbReference>
<dbReference type="SUPFAM" id="SSF53244">
    <property type="entry name" value="MurD-like peptide ligases, peptide-binding domain"/>
    <property type="match status" value="1"/>
</dbReference>
<dbReference type="Gene3D" id="3.90.190.20">
    <property type="entry name" value="Mur ligase, C-terminal domain"/>
    <property type="match status" value="1"/>
</dbReference>
<dbReference type="InterPro" id="IPR013221">
    <property type="entry name" value="Mur_ligase_cen"/>
</dbReference>
<dbReference type="AlphaFoldDB" id="A0A381VHT4"/>
<keyword evidence="2" id="KW-0547">Nucleotide-binding</keyword>
<feature type="domain" description="Mur ligase central" evidence="6">
    <location>
        <begin position="108"/>
        <end position="292"/>
    </location>
</feature>
<dbReference type="InterPro" id="IPR036615">
    <property type="entry name" value="Mur_ligase_C_dom_sf"/>
</dbReference>
<proteinExistence type="predicted"/>
<dbReference type="SUPFAM" id="SSF53623">
    <property type="entry name" value="MurD-like peptide ligases, catalytic domain"/>
    <property type="match status" value="1"/>
</dbReference>
<organism evidence="7">
    <name type="scientific">marine metagenome</name>
    <dbReference type="NCBI Taxonomy" id="408172"/>
    <lineage>
        <taxon>unclassified sequences</taxon>
        <taxon>metagenomes</taxon>
        <taxon>ecological metagenomes</taxon>
    </lineage>
</organism>
<protein>
    <recommendedName>
        <fullName evidence="8">UDP-N-acetylmuramate:L-alanyl-gamma-D-glutamyl-meso-diaminopimelate ligase</fullName>
    </recommendedName>
</protein>
<evidence type="ECO:0000313" key="7">
    <source>
        <dbReference type="EMBL" id="SVA39852.1"/>
    </source>
</evidence>
<evidence type="ECO:0000256" key="1">
    <source>
        <dbReference type="ARBA" id="ARBA00022598"/>
    </source>
</evidence>
<feature type="domain" description="Mur ligase C-terminal" evidence="5">
    <location>
        <begin position="315"/>
        <end position="433"/>
    </location>
</feature>
<name>A0A381VHT4_9ZZZZ</name>
<dbReference type="InterPro" id="IPR036565">
    <property type="entry name" value="Mur-like_cat_sf"/>
</dbReference>
<reference evidence="7" key="1">
    <citation type="submission" date="2018-05" db="EMBL/GenBank/DDBJ databases">
        <authorList>
            <person name="Lanie J.A."/>
            <person name="Ng W.-L."/>
            <person name="Kazmierczak K.M."/>
            <person name="Andrzejewski T.M."/>
            <person name="Davidsen T.M."/>
            <person name="Wayne K.J."/>
            <person name="Tettelin H."/>
            <person name="Glass J.I."/>
            <person name="Rusch D."/>
            <person name="Podicherti R."/>
            <person name="Tsui H.-C.T."/>
            <person name="Winkler M.E."/>
        </authorList>
    </citation>
    <scope>NUCLEOTIDE SEQUENCE</scope>
</reference>
<dbReference type="Gene3D" id="3.40.50.720">
    <property type="entry name" value="NAD(P)-binding Rossmann-like Domain"/>
    <property type="match status" value="1"/>
</dbReference>
<dbReference type="InterPro" id="IPR050061">
    <property type="entry name" value="MurCDEF_pg_biosynth"/>
</dbReference>